<dbReference type="InterPro" id="IPR026444">
    <property type="entry name" value="Secre_tail"/>
</dbReference>
<keyword evidence="1" id="KW-0472">Membrane</keyword>
<protein>
    <recommendedName>
        <fullName evidence="4">Secretion system C-terminal sorting domain-containing protein</fullName>
    </recommendedName>
</protein>
<dbReference type="SUPFAM" id="SSF50965">
    <property type="entry name" value="Galactose oxidase, central domain"/>
    <property type="match status" value="3"/>
</dbReference>
<proteinExistence type="predicted"/>
<evidence type="ECO:0000313" key="2">
    <source>
        <dbReference type="EMBL" id="RKX72566.1"/>
    </source>
</evidence>
<gene>
    <name evidence="2" type="ORF">DRP43_00400</name>
</gene>
<reference evidence="2 3" key="1">
    <citation type="submission" date="2018-06" db="EMBL/GenBank/DDBJ databases">
        <title>Extensive metabolic versatility and redundancy in microbially diverse, dynamic hydrothermal sediments.</title>
        <authorList>
            <person name="Dombrowski N."/>
            <person name="Teske A."/>
            <person name="Baker B.J."/>
        </authorList>
    </citation>
    <scope>NUCLEOTIDE SEQUENCE [LARGE SCALE GENOMIC DNA]</scope>
    <source>
        <strain evidence="2">B10_G13</strain>
    </source>
</reference>
<name>A0A660SR63_UNCT6</name>
<evidence type="ECO:0000313" key="3">
    <source>
        <dbReference type="Proteomes" id="UP000271125"/>
    </source>
</evidence>
<evidence type="ECO:0000256" key="1">
    <source>
        <dbReference type="SAM" id="Phobius"/>
    </source>
</evidence>
<dbReference type="Proteomes" id="UP000271125">
    <property type="component" value="Unassembled WGS sequence"/>
</dbReference>
<comment type="caution">
    <text evidence="2">The sequence shown here is derived from an EMBL/GenBank/DDBJ whole genome shotgun (WGS) entry which is preliminary data.</text>
</comment>
<dbReference type="InterPro" id="IPR015943">
    <property type="entry name" value="WD40/YVTN_repeat-like_dom_sf"/>
</dbReference>
<dbReference type="InterPro" id="IPR011043">
    <property type="entry name" value="Gal_Oxase/kelch_b-propeller"/>
</dbReference>
<dbReference type="AlphaFoldDB" id="A0A660SR63"/>
<feature type="transmembrane region" description="Helical" evidence="1">
    <location>
        <begin position="12"/>
        <end position="28"/>
    </location>
</feature>
<organism evidence="2 3">
    <name type="scientific">candidate division TA06 bacterium</name>
    <dbReference type="NCBI Taxonomy" id="2250710"/>
    <lineage>
        <taxon>Bacteria</taxon>
        <taxon>Bacteria division TA06</taxon>
    </lineage>
</organism>
<dbReference type="PANTHER" id="PTHR42754">
    <property type="entry name" value="ENDOGLUCANASE"/>
    <property type="match status" value="1"/>
</dbReference>
<dbReference type="SMART" id="SM00564">
    <property type="entry name" value="PQQ"/>
    <property type="match status" value="6"/>
</dbReference>
<sequence length="965" mass="106159">MYSEMKEITMKLVNIIICYFIFGIGLYAQTPNWVYRYNGQASGSDFGYSLVYGNDGNIYSAGKAYAGYTSQDFVITSTTSSGIERWAYNYNGLADSTDCANVIIFGNDNNIYAAGYSKENSDDIIVVSLDTSGNERWVYHYNGPIDSMDYINAITYGDDGNIYITGGSYGIGSMLDIIVISLSSAGNERWVYRFNGQGNRDDCAYSLVYNNNSIYIAGYTGGFSSVTKKDFVVISLDTAGSKQWSYTYNGTSSGDDCASSIICDNNNNIYVAGYCQNGSEDILVISLLDTGAENWTHLYNGTSNGDDRATSLIYSNNKLYMSGKTWSGSSNGIDFLIMSMDTAGTEQWVYKYNGPSGDNDYAHSIIYGNDGNLYSSGYSRDNVNSDDFIVLSVNDSGSERWVYRHNGTGNTYDLAYAAVYGDDGNIYAVGNDNGIETKDDFITVSLNNNGNEQWIYRYDGLISGSDKAYSVVYGQDNSIYVAGESYGGWGAFQKFTIAGIDNTGTEQWVYRYSDTANTVGSAHSLINGSDGNLYAAGKLSSNDFAIVSLTNSGNERWVYHYDYNNNMDCGYKLVYGTDGNIYATGTSWGGSNDFIIISISSSGTERWVYRYNGSASQSDDHGHSIVYGEDGNVYAAGYSKESGSGYDFTVISLNSSGSERWVYHHNVPVDSGGAAYSIVYGNDNNIYIAGYDYSPSFDFVVISLDTLGQERWVYRYNGPSDGYDMAKHIIYGEDGNLYIVGHTEGVSTSLDFTVVSLDTSGTERWIYRYNGPWNVADFAEYVVYGTDDNIYVTGGSYDSGPANELEDFIVACLDTSGNEKWVYLYNGPGNGPDYAYQLDYGNDGNLYIAGLSLGIGTKEDFTVLSLDPLLGIRKEKNNEENNSIALRLSSIQSKNGIDFSIFLPHKSLVNIHLYNVLGQVIYTKDIIAEKGISEHYLKLSLSSGIYFLQLNTDKNTKRAKICVVK</sequence>
<evidence type="ECO:0008006" key="4">
    <source>
        <dbReference type="Google" id="ProtNLM"/>
    </source>
</evidence>
<keyword evidence="1" id="KW-0812">Transmembrane</keyword>
<dbReference type="PANTHER" id="PTHR42754:SF1">
    <property type="entry name" value="LIPOPROTEIN"/>
    <property type="match status" value="1"/>
</dbReference>
<dbReference type="EMBL" id="QNBD01000011">
    <property type="protein sequence ID" value="RKX72566.1"/>
    <property type="molecule type" value="Genomic_DNA"/>
</dbReference>
<dbReference type="Gene3D" id="2.130.10.10">
    <property type="entry name" value="YVTN repeat-like/Quinoprotein amine dehydrogenase"/>
    <property type="match status" value="2"/>
</dbReference>
<accession>A0A660SR63</accession>
<dbReference type="NCBIfam" id="TIGR04183">
    <property type="entry name" value="Por_Secre_tail"/>
    <property type="match status" value="1"/>
</dbReference>
<dbReference type="InterPro" id="IPR018391">
    <property type="entry name" value="PQQ_b-propeller_rpt"/>
</dbReference>
<keyword evidence="1" id="KW-1133">Transmembrane helix</keyword>